<evidence type="ECO:0000313" key="3">
    <source>
        <dbReference type="EMBL" id="SES41773.1"/>
    </source>
</evidence>
<feature type="compositionally biased region" description="Basic and acidic residues" evidence="1">
    <location>
        <begin position="31"/>
        <end position="73"/>
    </location>
</feature>
<organism evidence="3 4">
    <name type="scientific">Butyrivibrio fibrisolvens</name>
    <dbReference type="NCBI Taxonomy" id="831"/>
    <lineage>
        <taxon>Bacteria</taxon>
        <taxon>Bacillati</taxon>
        <taxon>Bacillota</taxon>
        <taxon>Clostridia</taxon>
        <taxon>Lachnospirales</taxon>
        <taxon>Lachnospiraceae</taxon>
        <taxon>Butyrivibrio</taxon>
    </lineage>
</organism>
<proteinExistence type="predicted"/>
<gene>
    <name evidence="3" type="ORF">SAMN04487884_1464</name>
</gene>
<reference evidence="3 4" key="1">
    <citation type="submission" date="2016-10" db="EMBL/GenBank/DDBJ databases">
        <authorList>
            <person name="de Groot N.N."/>
        </authorList>
    </citation>
    <scope>NUCLEOTIDE SEQUENCE [LARGE SCALE GENOMIC DNA]</scope>
    <source>
        <strain evidence="3 4">AR40</strain>
    </source>
</reference>
<feature type="region of interest" description="Disordered" evidence="1">
    <location>
        <begin position="25"/>
        <end position="99"/>
    </location>
</feature>
<dbReference type="InterPro" id="IPR037126">
    <property type="entry name" value="PdaC/RsiV-like_sf"/>
</dbReference>
<evidence type="ECO:0000256" key="1">
    <source>
        <dbReference type="SAM" id="MobiDB-lite"/>
    </source>
</evidence>
<dbReference type="Pfam" id="PF11738">
    <property type="entry name" value="DUF3298"/>
    <property type="match status" value="1"/>
</dbReference>
<dbReference type="RefSeq" id="WP_074758973.1">
    <property type="nucleotide sequence ID" value="NZ_FOGJ01000046.1"/>
</dbReference>
<sequence length="597" mass="66294">MKRANIIAPLCAALLLSGCSIPGIELPGYSDTKEEGAAKDSSEDSSKDEPEEATKKETKKTDESNEDSSKEDESSSDAATEAETLEEEEIEESDSEEKEYKLVNVYGSGAPSYKSVNRSGSKLSDDGKKVDLCEKSQNAIMVVADLEDEYPELAKTLKASADTMLDNYDSEFEEMYGMAKSQYESDPDYFGEYYDDEHQEITRSDSMVLSILETEDFYGGGVHGYYAVYGYNYYVSNGEEISLGDVVSVSEDEFATIIKADLIDNAEDGEGTFFDIDESLSHYKFDPDEKKSIESGAEDYELGYNWYMDINGIHIVFNQYDIADYASGSFEVVIDYDDEIVNEKLGFDTSKTYFYKEDIPLYESSDEADEDGLYITKKSKGSGLVLVNGDNSADFDDNYSESTEYYTVNHFVMDDGREYIHLSTAFGNDYYDTYVFDVTDGGCEKVDIFGYTGVWIDVDTEYSGPKVFSNADNFIIVDTSSALGTFTYYNYYSIGDDGMPQADPKTCVIVKVSTEDIVSAKSVKMEKLDDSLEPTGDMITVQSGTGFTIVSTDGVSFVDLLSSDGQYLRLYIDNIGYEGTVDGVSIQDIFPGLEYVG</sequence>
<feature type="compositionally biased region" description="Acidic residues" evidence="1">
    <location>
        <begin position="83"/>
        <end position="97"/>
    </location>
</feature>
<dbReference type="InterPro" id="IPR021729">
    <property type="entry name" value="DUF3298"/>
</dbReference>
<name>A0A1H9X801_BUTFI</name>
<dbReference type="Proteomes" id="UP000182584">
    <property type="component" value="Unassembled WGS sequence"/>
</dbReference>
<dbReference type="PROSITE" id="PS51257">
    <property type="entry name" value="PROKAR_LIPOPROTEIN"/>
    <property type="match status" value="1"/>
</dbReference>
<evidence type="ECO:0000313" key="4">
    <source>
        <dbReference type="Proteomes" id="UP000182584"/>
    </source>
</evidence>
<evidence type="ECO:0000259" key="2">
    <source>
        <dbReference type="Pfam" id="PF11738"/>
    </source>
</evidence>
<feature type="domain" description="DUF3298" evidence="2">
    <location>
        <begin position="277"/>
        <end position="337"/>
    </location>
</feature>
<dbReference type="EMBL" id="FOGJ01000046">
    <property type="protein sequence ID" value="SES41773.1"/>
    <property type="molecule type" value="Genomic_DNA"/>
</dbReference>
<dbReference type="AlphaFoldDB" id="A0A1H9X801"/>
<dbReference type="Gene3D" id="3.90.640.20">
    <property type="entry name" value="Heat-shock cognate protein, ATPase"/>
    <property type="match status" value="1"/>
</dbReference>
<protein>
    <recommendedName>
        <fullName evidence="2">DUF3298 domain-containing protein</fullName>
    </recommendedName>
</protein>
<dbReference type="Gene3D" id="3.30.565.40">
    <property type="entry name" value="Fervidobacterium nodosum Rt17-B1 like"/>
    <property type="match status" value="1"/>
</dbReference>
<accession>A0A1H9X801</accession>